<evidence type="ECO:0000313" key="2">
    <source>
        <dbReference type="EMBL" id="KAK4592709.1"/>
    </source>
</evidence>
<keyword evidence="3" id="KW-1185">Reference proteome</keyword>
<gene>
    <name evidence="2" type="ORF">RGQ29_017012</name>
</gene>
<feature type="signal peptide" evidence="1">
    <location>
        <begin position="1"/>
        <end position="28"/>
    </location>
</feature>
<organism evidence="2 3">
    <name type="scientific">Quercus rubra</name>
    <name type="common">Northern red oak</name>
    <name type="synonym">Quercus borealis</name>
    <dbReference type="NCBI Taxonomy" id="3512"/>
    <lineage>
        <taxon>Eukaryota</taxon>
        <taxon>Viridiplantae</taxon>
        <taxon>Streptophyta</taxon>
        <taxon>Embryophyta</taxon>
        <taxon>Tracheophyta</taxon>
        <taxon>Spermatophyta</taxon>
        <taxon>Magnoliopsida</taxon>
        <taxon>eudicotyledons</taxon>
        <taxon>Gunneridae</taxon>
        <taxon>Pentapetalae</taxon>
        <taxon>rosids</taxon>
        <taxon>fabids</taxon>
        <taxon>Fagales</taxon>
        <taxon>Fagaceae</taxon>
        <taxon>Quercus</taxon>
    </lineage>
</organism>
<comment type="caution">
    <text evidence="2">The sequence shown here is derived from an EMBL/GenBank/DDBJ whole genome shotgun (WGS) entry which is preliminary data.</text>
</comment>
<protein>
    <submittedName>
        <fullName evidence="2">Uncharacterized protein</fullName>
    </submittedName>
</protein>
<accession>A0AAN7FM48</accession>
<dbReference type="PANTHER" id="PTHR35630:SF1">
    <property type="entry name" value="LEGUMINOSIN GROUP486 SECRETED PEPTIDE"/>
    <property type="match status" value="1"/>
</dbReference>
<feature type="chain" id="PRO_5042900418" evidence="1">
    <location>
        <begin position="29"/>
        <end position="132"/>
    </location>
</feature>
<reference evidence="2 3" key="1">
    <citation type="journal article" date="2023" name="G3 (Bethesda)">
        <title>A haplotype-resolved chromosome-scale genome for Quercus rubra L. provides insights into the genetics of adaptive traits for red oak species.</title>
        <authorList>
            <person name="Kapoor B."/>
            <person name="Jenkins J."/>
            <person name="Schmutz J."/>
            <person name="Zhebentyayeva T."/>
            <person name="Kuelheim C."/>
            <person name="Coggeshall M."/>
            <person name="Heim C."/>
            <person name="Lasky J.R."/>
            <person name="Leites L."/>
            <person name="Islam-Faridi N."/>
            <person name="Romero-Severson J."/>
            <person name="DeLeo V.L."/>
            <person name="Lucas S.M."/>
            <person name="Lazic D."/>
            <person name="Gailing O."/>
            <person name="Carlson J."/>
            <person name="Staton M."/>
        </authorList>
    </citation>
    <scope>NUCLEOTIDE SEQUENCE [LARGE SCALE GENOMIC DNA]</scope>
    <source>
        <strain evidence="2">Pseudo-F2</strain>
    </source>
</reference>
<keyword evidence="1" id="KW-0732">Signal</keyword>
<dbReference type="PANTHER" id="PTHR35630">
    <property type="entry name" value="LEGUMINOSIN GROUP486 SECRETED PEPTIDE"/>
    <property type="match status" value="1"/>
</dbReference>
<proteinExistence type="predicted"/>
<dbReference type="EMBL" id="JAXUIC010000004">
    <property type="protein sequence ID" value="KAK4592709.1"/>
    <property type="molecule type" value="Genomic_DNA"/>
</dbReference>
<evidence type="ECO:0000313" key="3">
    <source>
        <dbReference type="Proteomes" id="UP001324115"/>
    </source>
</evidence>
<dbReference type="Proteomes" id="UP001324115">
    <property type="component" value="Unassembled WGS sequence"/>
</dbReference>
<sequence>MTNLSLFAISHIFALCFCLVSIVTIAETADIKLPEIQIQNVLSESAAPVKVQITGKPEISLKYNDVYKWNVTRNEILNSTATFGFFTANWHAFDPSSDSGHAISYQSITTDGIYQSFDNINYELKAEWVQNN</sequence>
<evidence type="ECO:0000256" key="1">
    <source>
        <dbReference type="SAM" id="SignalP"/>
    </source>
</evidence>
<name>A0AAN7FM48_QUERU</name>
<dbReference type="AlphaFoldDB" id="A0AAN7FM48"/>